<evidence type="ECO:0000313" key="2">
    <source>
        <dbReference type="EMBL" id="CAB5028021.1"/>
    </source>
</evidence>
<name>A0A6J7UN05_9ZZZZ</name>
<gene>
    <name evidence="2" type="ORF">UFOPK4098_01295</name>
    <name evidence="3" type="ORF">UFOPK4347_01430</name>
</gene>
<dbReference type="AlphaFoldDB" id="A0A6J7UN05"/>
<protein>
    <submittedName>
        <fullName evidence="3">Unannotated protein</fullName>
    </submittedName>
</protein>
<evidence type="ECO:0000313" key="3">
    <source>
        <dbReference type="EMBL" id="CAB5067269.1"/>
    </source>
</evidence>
<sequence length="72" mass="7205">MLSGVPSSPVGAPGGEAGTTSFDGDEYSPVPAAFTAATWNVTATPSGNFDTCTEVVVEVPSSNVVQTFAAHD</sequence>
<dbReference type="EMBL" id="CAFBPN010000092">
    <property type="protein sequence ID" value="CAB5028021.1"/>
    <property type="molecule type" value="Genomic_DNA"/>
</dbReference>
<evidence type="ECO:0000256" key="1">
    <source>
        <dbReference type="SAM" id="MobiDB-lite"/>
    </source>
</evidence>
<feature type="region of interest" description="Disordered" evidence="1">
    <location>
        <begin position="1"/>
        <end position="26"/>
    </location>
</feature>
<accession>A0A6J7UN05</accession>
<organism evidence="3">
    <name type="scientific">freshwater metagenome</name>
    <dbReference type="NCBI Taxonomy" id="449393"/>
    <lineage>
        <taxon>unclassified sequences</taxon>
        <taxon>metagenomes</taxon>
        <taxon>ecological metagenomes</taxon>
    </lineage>
</organism>
<reference evidence="3" key="1">
    <citation type="submission" date="2020-05" db="EMBL/GenBank/DDBJ databases">
        <authorList>
            <person name="Chiriac C."/>
            <person name="Salcher M."/>
            <person name="Ghai R."/>
            <person name="Kavagutti S V."/>
        </authorList>
    </citation>
    <scope>NUCLEOTIDE SEQUENCE</scope>
</reference>
<dbReference type="EMBL" id="CAFBQU010000052">
    <property type="protein sequence ID" value="CAB5067269.1"/>
    <property type="molecule type" value="Genomic_DNA"/>
</dbReference>
<feature type="compositionally biased region" description="Low complexity" evidence="1">
    <location>
        <begin position="1"/>
        <end position="11"/>
    </location>
</feature>
<proteinExistence type="predicted"/>